<dbReference type="SMART" id="SM00663">
    <property type="entry name" value="RPOLA_N"/>
    <property type="match status" value="1"/>
</dbReference>
<dbReference type="GO" id="GO:0003677">
    <property type="term" value="F:DNA binding"/>
    <property type="evidence" value="ECO:0007669"/>
    <property type="project" value="InterPro"/>
</dbReference>
<reference evidence="14" key="1">
    <citation type="journal article" date="2020" name="mSystems">
        <title>Genome- and Community-Level Interaction Insights into Carbon Utilization and Element Cycling Functions of Hydrothermarchaeota in Hydrothermal Sediment.</title>
        <authorList>
            <person name="Zhou Z."/>
            <person name="Liu Y."/>
            <person name="Xu W."/>
            <person name="Pan J."/>
            <person name="Luo Z.H."/>
            <person name="Li M."/>
        </authorList>
    </citation>
    <scope>NUCLEOTIDE SEQUENCE [LARGE SCALE GENOMIC DNA]</scope>
    <source>
        <strain evidence="14">SpSt-751</strain>
    </source>
</reference>
<dbReference type="Pfam" id="PF05000">
    <property type="entry name" value="RNA_pol_Rpb1_4"/>
    <property type="match status" value="1"/>
</dbReference>
<evidence type="ECO:0000256" key="4">
    <source>
        <dbReference type="ARBA" id="ARBA00018273"/>
    </source>
</evidence>
<dbReference type="Pfam" id="PF04565">
    <property type="entry name" value="RNA_pol_Rpb2_3"/>
    <property type="match status" value="1"/>
</dbReference>
<dbReference type="InterPro" id="IPR000722">
    <property type="entry name" value="RNA_pol_asu"/>
</dbReference>
<organism evidence="14">
    <name type="scientific">Dictyoglomus turgidum</name>
    <dbReference type="NCBI Taxonomy" id="513050"/>
    <lineage>
        <taxon>Bacteria</taxon>
        <taxon>Pseudomonadati</taxon>
        <taxon>Dictyoglomota</taxon>
        <taxon>Dictyoglomia</taxon>
        <taxon>Dictyoglomales</taxon>
        <taxon>Dictyoglomaceae</taxon>
        <taxon>Dictyoglomus</taxon>
    </lineage>
</organism>
<evidence type="ECO:0000259" key="13">
    <source>
        <dbReference type="SMART" id="SM00663"/>
    </source>
</evidence>
<dbReference type="Pfam" id="PF00623">
    <property type="entry name" value="RNA_pol_Rpb1_2"/>
    <property type="match status" value="1"/>
</dbReference>
<dbReference type="InterPro" id="IPR015712">
    <property type="entry name" value="DNA-dir_RNA_pol_su2"/>
</dbReference>
<comment type="similarity">
    <text evidence="2">In the C-terminal section; belongs to the RNA polymerase beta' chain family.</text>
</comment>
<evidence type="ECO:0000313" key="14">
    <source>
        <dbReference type="EMBL" id="HGB30404.1"/>
    </source>
</evidence>
<evidence type="ECO:0000256" key="9">
    <source>
        <dbReference type="ARBA" id="ARBA00022833"/>
    </source>
</evidence>
<dbReference type="PANTHER" id="PTHR20856">
    <property type="entry name" value="DNA-DIRECTED RNA POLYMERASE I SUBUNIT 2"/>
    <property type="match status" value="1"/>
</dbReference>
<sequence>MVLSTADFIDQLNKFLKELDEDLNVLLKKTISLKEHKYEYDGLILEEPKISWQRALSSECDNYAGRLFLKVKNKDTESPILLSYIPFLTPRGTFVIHGRERIVLTILTTDKKHQSEAMETRDLCLYRVEQTDIIKDFKRYFGWLIKSIKKGKDIDNFLNVLDERFKGDVDKLFENLGSVEVSESFKKKLNNIKNVDRMKFVKKQRIKRDMKKNIENFLEDPSLFTGGAGALIRSIFNSQSGISRYPFLDSTNPLSEVSNIRKISFPGSKYSKKGRDIHPSHYGRLCVVETPESDKIGLRLHLAHKAKIEPVSGKIVTPVINLKSSNEIKEVLPDNNLLIADKQAKLNGKVLIRGGEDGIEVDSTQIRYKDAYIDQLFGYAALQVPFIQHNDPARALMGAKNLKQAVPLKDPEIPIILTGYEKEVAELSGRIIKTEIDGEVIEVTDDKIIIRNNSGEEKVYDLIHDVPSFSSKVAFYQKPIVKERESVKEGQIIAEGAGIKDGHLALGANFLVAYMPYFGFNMDDGIVVSQRVAEKLVSIHIEEHNIKLKDGDTVEWLAPEGLNLQKGTPVAIIKHRNDKEEIQAKENMIGGTVRRSFLDMESNCIRLWIKKEKPLEVGDKLMGRHGNKGVVAKILPTNTMPYFEINKNGRKERKYIDIILNPHSVISRMNIGQIFETHLGWVAKEHPDKNIREKASKSGRPFNKIKLDELSKWLEESGLNSKGKITLKVNEKDTLEPVVVGYQYIVKLNHLASDKLSIRGERGPISFVTEMPLSGKKRGGGQRIGEMEVWALIAHGAWDIVKDFLGRQSNAHVLDSGGTSISESLKVLVYYLRGLGISLEFLNSQGKIIHPEEFEKKGVSNIEKYRIRWADESDMIHWGTYMYVPKKNKMEKLKDHFEEKKIFEIRNGAKKIVDLSELQPEYKEEMCYIQLKAPVKLCGRDVSILPVIPVRCRPKQEAKINKLYKKIFLTNLRIEKNNDEYHERINTLVDELEKEIRHRINGKRGIIRKAILGKRINFSSRAVIVPDPFICADEVKVPKKIMEELDLKVGDVVLLNRQPSLHIHNIQGFKVIKSKGNIIAINPLVCGGFNADFDGDTIALYKYKREEKDVPKNMMASEQIILSSNGGLNLNLSQDIVSGLFIATSNDKGREELENIINDVEIYSKSESDGQIDKNRLKDIVYRYFLKMEELDKDNSRIATLRLSEKIAELGIKWSTYSGLTFSLFDLDDVKLNSSEKGFSDDKIKEIIEDKLKTKCNSITTMILSGARGDFRQINQMVGVKGLVDKMGGRKTSIKINSCYLEGLSPTEYYLACFGARNSLGDKKLLTPECGYLTRKLVFAAADMDISEEDCNTTEGILLETTKILGRTTAEEVIHNGTKILDRNIFIDEKALNSLNNIGVKAVKVRSPLTCEAKKGICCKCYGWDLSRRCKPPLKFKAGIISAGVIGERATQDAMRTYHVGTATGTISLFDKVKSIFDNSPDPETNQKVSYKVKTIEDLKNLANSLYEYYEKKVDIKHYELILRALTEKGVFKGTKDVIEGKSALYRASFEWALEIFKDFASKQGNYKIMNIFEKLFI</sequence>
<evidence type="ECO:0000256" key="10">
    <source>
        <dbReference type="ARBA" id="ARBA00022842"/>
    </source>
</evidence>
<name>A0A7C3SQ11_9BACT</name>
<keyword evidence="6" id="KW-0808">Transferase</keyword>
<dbReference type="GO" id="GO:0000428">
    <property type="term" value="C:DNA-directed RNA polymerase complex"/>
    <property type="evidence" value="ECO:0007669"/>
    <property type="project" value="UniProtKB-KW"/>
</dbReference>
<dbReference type="Gene3D" id="1.10.132.30">
    <property type="match status" value="1"/>
</dbReference>
<dbReference type="GO" id="GO:0003899">
    <property type="term" value="F:DNA-directed RNA polymerase activity"/>
    <property type="evidence" value="ECO:0007669"/>
    <property type="project" value="UniProtKB-EC"/>
</dbReference>
<dbReference type="InterPro" id="IPR038120">
    <property type="entry name" value="Rpb1_funnel_sf"/>
</dbReference>
<dbReference type="Gene3D" id="2.40.270.10">
    <property type="entry name" value="DNA-directed RNA polymerase, subunit 2, domain 6"/>
    <property type="match status" value="1"/>
</dbReference>
<evidence type="ECO:0000256" key="7">
    <source>
        <dbReference type="ARBA" id="ARBA00022695"/>
    </source>
</evidence>
<comment type="catalytic activity">
    <reaction evidence="12">
        <text>RNA(n) + a ribonucleoside 5'-triphosphate = RNA(n+1) + diphosphate</text>
        <dbReference type="Rhea" id="RHEA:21248"/>
        <dbReference type="Rhea" id="RHEA-COMP:14527"/>
        <dbReference type="Rhea" id="RHEA-COMP:17342"/>
        <dbReference type="ChEBI" id="CHEBI:33019"/>
        <dbReference type="ChEBI" id="CHEBI:61557"/>
        <dbReference type="ChEBI" id="CHEBI:140395"/>
        <dbReference type="EC" id="2.7.7.6"/>
    </reaction>
</comment>
<evidence type="ECO:0000256" key="11">
    <source>
        <dbReference type="ARBA" id="ARBA00023163"/>
    </source>
</evidence>
<dbReference type="Gene3D" id="3.90.1800.10">
    <property type="entry name" value="RNA polymerase alpha subunit dimerisation domain"/>
    <property type="match status" value="1"/>
</dbReference>
<dbReference type="EC" id="2.7.7.6" evidence="3"/>
<keyword evidence="7" id="KW-0548">Nucleotidyltransferase</keyword>
<dbReference type="Pfam" id="PF04998">
    <property type="entry name" value="RNA_pol_Rpb1_5"/>
    <property type="match status" value="1"/>
</dbReference>
<evidence type="ECO:0000256" key="3">
    <source>
        <dbReference type="ARBA" id="ARBA00012418"/>
    </source>
</evidence>
<accession>A0A7C3SQ11</accession>
<keyword evidence="10" id="KW-0460">Magnesium</keyword>
<evidence type="ECO:0000256" key="6">
    <source>
        <dbReference type="ARBA" id="ARBA00022679"/>
    </source>
</evidence>
<dbReference type="InterPro" id="IPR007083">
    <property type="entry name" value="RNA_pol_Rpb1_4"/>
</dbReference>
<protein>
    <recommendedName>
        <fullName evidence="4">Bifunctional DNA-directed RNA polymerase subunit beta-beta'</fullName>
        <ecNumber evidence="3">2.7.7.6</ecNumber>
    </recommendedName>
</protein>
<dbReference type="FunFam" id="2.40.40.20:FF:000018">
    <property type="entry name" value="DNA-directed RNA polymerase subunit"/>
    <property type="match status" value="1"/>
</dbReference>
<keyword evidence="11" id="KW-0804">Transcription</keyword>
<dbReference type="Pfam" id="PF04560">
    <property type="entry name" value="RNA_pol_Rpb2_7"/>
    <property type="match status" value="1"/>
</dbReference>
<dbReference type="InterPro" id="IPR007645">
    <property type="entry name" value="RNA_pol_Rpb2_3"/>
</dbReference>
<dbReference type="InterPro" id="IPR007081">
    <property type="entry name" value="RNA_pol_Rpb1_5"/>
</dbReference>
<keyword evidence="5" id="KW-0240">DNA-directed RNA polymerase</keyword>
<dbReference type="InterPro" id="IPR037033">
    <property type="entry name" value="DNA-dir_RNAP_su2_hyb_sf"/>
</dbReference>
<comment type="similarity">
    <text evidence="1">In the N-terminal section; belongs to the RNA polymerase beta chain family.</text>
</comment>
<evidence type="ECO:0000256" key="2">
    <source>
        <dbReference type="ARBA" id="ARBA00009839"/>
    </source>
</evidence>
<dbReference type="InterPro" id="IPR007120">
    <property type="entry name" value="DNA-dir_RNAP_su2_dom"/>
</dbReference>
<feature type="domain" description="RNA polymerase N-terminal" evidence="13">
    <location>
        <begin position="942"/>
        <end position="1144"/>
    </location>
</feature>
<dbReference type="GO" id="GO:0006351">
    <property type="term" value="P:DNA-templated transcription"/>
    <property type="evidence" value="ECO:0007669"/>
    <property type="project" value="InterPro"/>
</dbReference>
<evidence type="ECO:0000256" key="5">
    <source>
        <dbReference type="ARBA" id="ARBA00022478"/>
    </source>
</evidence>
<keyword evidence="8" id="KW-0479">Metal-binding</keyword>
<evidence type="ECO:0000256" key="12">
    <source>
        <dbReference type="ARBA" id="ARBA00048552"/>
    </source>
</evidence>
<evidence type="ECO:0000256" key="8">
    <source>
        <dbReference type="ARBA" id="ARBA00022723"/>
    </source>
</evidence>
<dbReference type="Gene3D" id="2.40.50.100">
    <property type="match status" value="1"/>
</dbReference>
<proteinExistence type="inferred from homology"/>
<dbReference type="EMBL" id="DTGA01000025">
    <property type="protein sequence ID" value="HGB30404.1"/>
    <property type="molecule type" value="Genomic_DNA"/>
</dbReference>
<keyword evidence="9" id="KW-0862">Zinc</keyword>
<evidence type="ECO:0000256" key="1">
    <source>
        <dbReference type="ARBA" id="ARBA00007616"/>
    </source>
</evidence>
<dbReference type="InterPro" id="IPR007641">
    <property type="entry name" value="RNA_pol_Rpb2_7"/>
</dbReference>
<dbReference type="SUPFAM" id="SSF64484">
    <property type="entry name" value="beta and beta-prime subunits of DNA dependent RNA-polymerase"/>
    <property type="match status" value="2"/>
</dbReference>
<gene>
    <name evidence="14" type="ORF">ENV35_00840</name>
</gene>
<dbReference type="InterPro" id="IPR006592">
    <property type="entry name" value="RNA_pol_N"/>
</dbReference>
<dbReference type="GO" id="GO:0046872">
    <property type="term" value="F:metal ion binding"/>
    <property type="evidence" value="ECO:0007669"/>
    <property type="project" value="UniProtKB-KW"/>
</dbReference>
<dbReference type="Pfam" id="PF00562">
    <property type="entry name" value="RNA_pol_Rpb2_6"/>
    <property type="match status" value="2"/>
</dbReference>
<dbReference type="Gene3D" id="2.40.40.20">
    <property type="match status" value="1"/>
</dbReference>
<comment type="caution">
    <text evidence="14">The sequence shown here is derived from an EMBL/GenBank/DDBJ whole genome shotgun (WGS) entry which is preliminary data.</text>
</comment>
<dbReference type="Gene3D" id="3.90.1100.10">
    <property type="match status" value="1"/>
</dbReference>
<dbReference type="GO" id="GO:0032549">
    <property type="term" value="F:ribonucleoside binding"/>
    <property type="evidence" value="ECO:0007669"/>
    <property type="project" value="InterPro"/>
</dbReference>